<comment type="caution">
    <text evidence="1">The sequence shown here is derived from an EMBL/GenBank/DDBJ whole genome shotgun (WGS) entry which is preliminary data.</text>
</comment>
<sequence>MTRTLLRQVLSLFVSIWGKIPGLPRRSWHSAVEEQAPPVSHQQADAVNSNSPCYNLECDTRGRGILAGSCRRGELTKRGTRRLIDRGRRRCRGVSSML</sequence>
<accession>A0AAE0H7D0</accession>
<reference evidence="1" key="2">
    <citation type="submission" date="2023-06" db="EMBL/GenBank/DDBJ databases">
        <authorList>
            <consortium name="Lawrence Berkeley National Laboratory"/>
            <person name="Haridas S."/>
            <person name="Hensen N."/>
            <person name="Bonometti L."/>
            <person name="Westerberg I."/>
            <person name="Brannstrom I.O."/>
            <person name="Guillou S."/>
            <person name="Cros-Aarteil S."/>
            <person name="Calhoun S."/>
            <person name="Kuo A."/>
            <person name="Mondo S."/>
            <person name="Pangilinan J."/>
            <person name="Riley R."/>
            <person name="Labutti K."/>
            <person name="Andreopoulos B."/>
            <person name="Lipzen A."/>
            <person name="Chen C."/>
            <person name="Yanf M."/>
            <person name="Daum C."/>
            <person name="Ng V."/>
            <person name="Clum A."/>
            <person name="Steindorff A."/>
            <person name="Ohm R."/>
            <person name="Martin F."/>
            <person name="Silar P."/>
            <person name="Natvig D."/>
            <person name="Lalanne C."/>
            <person name="Gautier V."/>
            <person name="Ament-Velasquez S.L."/>
            <person name="Kruys A."/>
            <person name="Hutchinson M.I."/>
            <person name="Powell A.J."/>
            <person name="Barry K."/>
            <person name="Miller A.N."/>
            <person name="Grigoriev I.V."/>
            <person name="Debuchy R."/>
            <person name="Gladieux P."/>
            <person name="Thoren M.H."/>
            <person name="Johannesson H."/>
        </authorList>
    </citation>
    <scope>NUCLEOTIDE SEQUENCE</scope>
    <source>
        <strain evidence="1">CBS 168.71</strain>
    </source>
</reference>
<proteinExistence type="predicted"/>
<organism evidence="1 2">
    <name type="scientific">Chaetomium fimeti</name>
    <dbReference type="NCBI Taxonomy" id="1854472"/>
    <lineage>
        <taxon>Eukaryota</taxon>
        <taxon>Fungi</taxon>
        <taxon>Dikarya</taxon>
        <taxon>Ascomycota</taxon>
        <taxon>Pezizomycotina</taxon>
        <taxon>Sordariomycetes</taxon>
        <taxon>Sordariomycetidae</taxon>
        <taxon>Sordariales</taxon>
        <taxon>Chaetomiaceae</taxon>
        <taxon>Chaetomium</taxon>
    </lineage>
</organism>
<gene>
    <name evidence="1" type="ORF">B0H64DRAFT_62359</name>
</gene>
<evidence type="ECO:0000313" key="1">
    <source>
        <dbReference type="EMBL" id="KAK3290301.1"/>
    </source>
</evidence>
<dbReference type="Proteomes" id="UP001278766">
    <property type="component" value="Unassembled WGS sequence"/>
</dbReference>
<name>A0AAE0H7D0_9PEZI</name>
<dbReference type="AlphaFoldDB" id="A0AAE0H7D0"/>
<dbReference type="EMBL" id="JAUEPN010000014">
    <property type="protein sequence ID" value="KAK3290301.1"/>
    <property type="molecule type" value="Genomic_DNA"/>
</dbReference>
<dbReference type="RefSeq" id="XP_062653815.1">
    <property type="nucleotide sequence ID" value="XM_062808528.1"/>
</dbReference>
<evidence type="ECO:0000313" key="2">
    <source>
        <dbReference type="Proteomes" id="UP001278766"/>
    </source>
</evidence>
<protein>
    <submittedName>
        <fullName evidence="1">Uncharacterized protein</fullName>
    </submittedName>
</protein>
<keyword evidence="2" id="KW-1185">Reference proteome</keyword>
<reference evidence="1" key="1">
    <citation type="journal article" date="2023" name="Mol. Phylogenet. Evol.">
        <title>Genome-scale phylogeny and comparative genomics of the fungal order Sordariales.</title>
        <authorList>
            <person name="Hensen N."/>
            <person name="Bonometti L."/>
            <person name="Westerberg I."/>
            <person name="Brannstrom I.O."/>
            <person name="Guillou S."/>
            <person name="Cros-Aarteil S."/>
            <person name="Calhoun S."/>
            <person name="Haridas S."/>
            <person name="Kuo A."/>
            <person name="Mondo S."/>
            <person name="Pangilinan J."/>
            <person name="Riley R."/>
            <person name="LaButti K."/>
            <person name="Andreopoulos B."/>
            <person name="Lipzen A."/>
            <person name="Chen C."/>
            <person name="Yan M."/>
            <person name="Daum C."/>
            <person name="Ng V."/>
            <person name="Clum A."/>
            <person name="Steindorff A."/>
            <person name="Ohm R.A."/>
            <person name="Martin F."/>
            <person name="Silar P."/>
            <person name="Natvig D.O."/>
            <person name="Lalanne C."/>
            <person name="Gautier V."/>
            <person name="Ament-Velasquez S.L."/>
            <person name="Kruys A."/>
            <person name="Hutchinson M.I."/>
            <person name="Powell A.J."/>
            <person name="Barry K."/>
            <person name="Miller A.N."/>
            <person name="Grigoriev I.V."/>
            <person name="Debuchy R."/>
            <person name="Gladieux P."/>
            <person name="Hiltunen Thoren M."/>
            <person name="Johannesson H."/>
        </authorList>
    </citation>
    <scope>NUCLEOTIDE SEQUENCE</scope>
    <source>
        <strain evidence="1">CBS 168.71</strain>
    </source>
</reference>
<dbReference type="GeneID" id="87845476"/>